<keyword evidence="1" id="KW-1133">Transmembrane helix</keyword>
<feature type="transmembrane region" description="Helical" evidence="1">
    <location>
        <begin position="80"/>
        <end position="98"/>
    </location>
</feature>
<dbReference type="Proteomes" id="UP000030129">
    <property type="component" value="Unassembled WGS sequence"/>
</dbReference>
<reference evidence="2 3" key="1">
    <citation type="submission" date="2013-09" db="EMBL/GenBank/DDBJ databases">
        <authorList>
            <person name="Zeng Z."/>
            <person name="Chen C."/>
        </authorList>
    </citation>
    <scope>NUCLEOTIDE SEQUENCE [LARGE SCALE GENOMIC DNA]</scope>
    <source>
        <strain evidence="2 3">F44-8</strain>
    </source>
</reference>
<evidence type="ECO:0000313" key="3">
    <source>
        <dbReference type="Proteomes" id="UP000030129"/>
    </source>
</evidence>
<keyword evidence="3" id="KW-1185">Reference proteome</keyword>
<keyword evidence="1" id="KW-0472">Membrane</keyword>
<sequence length="238" mass="26652">MKEEITLQPETSNTKSKDYNLEVDNGTLQKLQALLGSPLAVIKHGGKGLFKSILALVILAAINLSFFVYSLFNIGESKTYTPILVLLLGLVFTCWYAYKAYNYIYINVTREAFKGLAPIFKKVCGIAVDVVSNKAKNGETKIAKTHVSATDIVNKINNLPYLVKKILIFLFNRIPLSGIINEAWDVINSGDNEKATDVVYGKLSSFANNKIFNKNKFNWILWYIPLNIIVLVVLIKLL</sequence>
<dbReference type="RefSeq" id="WP_035130961.1">
    <property type="nucleotide sequence ID" value="NZ_JRLV01000003.1"/>
</dbReference>
<name>A0A0A2LT52_9FLAO</name>
<protein>
    <submittedName>
        <fullName evidence="2">Uncharacterized protein</fullName>
    </submittedName>
</protein>
<proteinExistence type="predicted"/>
<organism evidence="2 3">
    <name type="scientific">Flavobacterium beibuense F44-8</name>
    <dbReference type="NCBI Taxonomy" id="1406840"/>
    <lineage>
        <taxon>Bacteria</taxon>
        <taxon>Pseudomonadati</taxon>
        <taxon>Bacteroidota</taxon>
        <taxon>Flavobacteriia</taxon>
        <taxon>Flavobacteriales</taxon>
        <taxon>Flavobacteriaceae</taxon>
        <taxon>Flavobacterium</taxon>
    </lineage>
</organism>
<gene>
    <name evidence="2" type="ORF">Q763_02805</name>
</gene>
<dbReference type="eggNOG" id="ENOG502ZQRQ">
    <property type="taxonomic scope" value="Bacteria"/>
</dbReference>
<evidence type="ECO:0000256" key="1">
    <source>
        <dbReference type="SAM" id="Phobius"/>
    </source>
</evidence>
<feature type="transmembrane region" description="Helical" evidence="1">
    <location>
        <begin position="219"/>
        <end position="237"/>
    </location>
</feature>
<keyword evidence="1" id="KW-0812">Transmembrane</keyword>
<comment type="caution">
    <text evidence="2">The sequence shown here is derived from an EMBL/GenBank/DDBJ whole genome shotgun (WGS) entry which is preliminary data.</text>
</comment>
<feature type="transmembrane region" description="Helical" evidence="1">
    <location>
        <begin position="53"/>
        <end position="74"/>
    </location>
</feature>
<dbReference type="AlphaFoldDB" id="A0A0A2LT52"/>
<evidence type="ECO:0000313" key="2">
    <source>
        <dbReference type="EMBL" id="KGO83512.1"/>
    </source>
</evidence>
<dbReference type="EMBL" id="JRLV01000003">
    <property type="protein sequence ID" value="KGO83512.1"/>
    <property type="molecule type" value="Genomic_DNA"/>
</dbReference>
<accession>A0A0A2LT52</accession>